<gene>
    <name evidence="2" type="ORF">K7X08_018012</name>
</gene>
<dbReference type="AlphaFoldDB" id="A0A9Q1R6V6"/>
<evidence type="ECO:0000313" key="2">
    <source>
        <dbReference type="EMBL" id="KAJ8545429.1"/>
    </source>
</evidence>
<sequence>MREGLNEEEENTLQIFKIGRFCYCRTIGFTVEINHLNLVISSSFTPLEKLKVNSDSQLLGVVADLKHGDEFDVFVIHGIDDLEFIPQPIGLLVGSEGDPTDEARATHVGRDINIDKNETKLFSKEAETGSNGSKTDLNEGQANLNGAETNINGDESDFASDEPDDDQFKILMIQMLMKN</sequence>
<dbReference type="Proteomes" id="UP001152561">
    <property type="component" value="Unassembled WGS sequence"/>
</dbReference>
<reference evidence="3" key="1">
    <citation type="journal article" date="2023" name="Proc. Natl. Acad. Sci. U.S.A.">
        <title>Genomic and structural basis for evolution of tropane alkaloid biosynthesis.</title>
        <authorList>
            <person name="Wanga Y.-J."/>
            <person name="Taina T."/>
            <person name="Yua J.-Y."/>
            <person name="Lia J."/>
            <person name="Xua B."/>
            <person name="Chenc J."/>
            <person name="D'Auriad J.C."/>
            <person name="Huanga J.-P."/>
            <person name="Huanga S.-X."/>
        </authorList>
    </citation>
    <scope>NUCLEOTIDE SEQUENCE [LARGE SCALE GENOMIC DNA]</scope>
    <source>
        <strain evidence="3">cv. KIB-2019</strain>
    </source>
</reference>
<comment type="caution">
    <text evidence="2">The sequence shown here is derived from an EMBL/GenBank/DDBJ whole genome shotgun (WGS) entry which is preliminary data.</text>
</comment>
<feature type="region of interest" description="Disordered" evidence="1">
    <location>
        <begin position="125"/>
        <end position="163"/>
    </location>
</feature>
<feature type="compositionally biased region" description="Acidic residues" evidence="1">
    <location>
        <begin position="154"/>
        <end position="163"/>
    </location>
</feature>
<evidence type="ECO:0000313" key="3">
    <source>
        <dbReference type="Proteomes" id="UP001152561"/>
    </source>
</evidence>
<proteinExistence type="predicted"/>
<feature type="compositionally biased region" description="Polar residues" evidence="1">
    <location>
        <begin position="128"/>
        <end position="153"/>
    </location>
</feature>
<evidence type="ECO:0000256" key="1">
    <source>
        <dbReference type="SAM" id="MobiDB-lite"/>
    </source>
</evidence>
<name>A0A9Q1R6V6_9SOLA</name>
<dbReference type="EMBL" id="JAJAGQ010000013">
    <property type="protein sequence ID" value="KAJ8545429.1"/>
    <property type="molecule type" value="Genomic_DNA"/>
</dbReference>
<dbReference type="OrthoDB" id="1293967at2759"/>
<accession>A0A9Q1R6V6</accession>
<keyword evidence="3" id="KW-1185">Reference proteome</keyword>
<protein>
    <submittedName>
        <fullName evidence="2">Uncharacterized protein</fullName>
    </submittedName>
</protein>
<organism evidence="2 3">
    <name type="scientific">Anisodus acutangulus</name>
    <dbReference type="NCBI Taxonomy" id="402998"/>
    <lineage>
        <taxon>Eukaryota</taxon>
        <taxon>Viridiplantae</taxon>
        <taxon>Streptophyta</taxon>
        <taxon>Embryophyta</taxon>
        <taxon>Tracheophyta</taxon>
        <taxon>Spermatophyta</taxon>
        <taxon>Magnoliopsida</taxon>
        <taxon>eudicotyledons</taxon>
        <taxon>Gunneridae</taxon>
        <taxon>Pentapetalae</taxon>
        <taxon>asterids</taxon>
        <taxon>lamiids</taxon>
        <taxon>Solanales</taxon>
        <taxon>Solanaceae</taxon>
        <taxon>Solanoideae</taxon>
        <taxon>Hyoscyameae</taxon>
        <taxon>Anisodus</taxon>
    </lineage>
</organism>